<dbReference type="AlphaFoldDB" id="A0A8X6UF49"/>
<dbReference type="GO" id="GO:0003964">
    <property type="term" value="F:RNA-directed DNA polymerase activity"/>
    <property type="evidence" value="ECO:0007669"/>
    <property type="project" value="UniProtKB-KW"/>
</dbReference>
<sequence length="141" mass="16287">MVDASDTAIGGVIQQKVNDVWKLSFCSRRLTPTRIQYSNAKDLLIADSIIKHFRYLLEGREFSLSTDHRPLIYTSHQNPNKASSGQLHHFDFILQFTSDIQQTSRKDNVIADRMSRLEEIQVPETFDYVKIAHKSKQMTMS</sequence>
<evidence type="ECO:0000259" key="7">
    <source>
        <dbReference type="Pfam" id="PF17917"/>
    </source>
</evidence>
<dbReference type="InterPro" id="IPR041373">
    <property type="entry name" value="RT_RNaseH"/>
</dbReference>
<dbReference type="GO" id="GO:0016787">
    <property type="term" value="F:hydrolase activity"/>
    <property type="evidence" value="ECO:0007669"/>
    <property type="project" value="UniProtKB-KW"/>
</dbReference>
<evidence type="ECO:0000313" key="8">
    <source>
        <dbReference type="EMBL" id="GFU03887.1"/>
    </source>
</evidence>
<evidence type="ECO:0000256" key="6">
    <source>
        <dbReference type="ARBA" id="ARBA00022918"/>
    </source>
</evidence>
<keyword evidence="2" id="KW-0548">Nucleotidyltransferase</keyword>
<keyword evidence="9" id="KW-1185">Reference proteome</keyword>
<reference evidence="8" key="1">
    <citation type="submission" date="2020-08" db="EMBL/GenBank/DDBJ databases">
        <title>Multicomponent nature underlies the extraordinary mechanical properties of spider dragline silk.</title>
        <authorList>
            <person name="Kono N."/>
            <person name="Nakamura H."/>
            <person name="Mori M."/>
            <person name="Yoshida Y."/>
            <person name="Ohtoshi R."/>
            <person name="Malay A.D."/>
            <person name="Moran D.A.P."/>
            <person name="Tomita M."/>
            <person name="Numata K."/>
            <person name="Arakawa K."/>
        </authorList>
    </citation>
    <scope>NUCLEOTIDE SEQUENCE</scope>
</reference>
<keyword evidence="1" id="KW-0808">Transferase</keyword>
<dbReference type="InterPro" id="IPR043502">
    <property type="entry name" value="DNA/RNA_pol_sf"/>
</dbReference>
<name>A0A8X6UF49_NEPPI</name>
<keyword evidence="3" id="KW-0540">Nuclease</keyword>
<keyword evidence="6" id="KW-0695">RNA-directed DNA polymerase</keyword>
<evidence type="ECO:0000256" key="1">
    <source>
        <dbReference type="ARBA" id="ARBA00022679"/>
    </source>
</evidence>
<organism evidence="8 9">
    <name type="scientific">Nephila pilipes</name>
    <name type="common">Giant wood spider</name>
    <name type="synonym">Nephila maculata</name>
    <dbReference type="NCBI Taxonomy" id="299642"/>
    <lineage>
        <taxon>Eukaryota</taxon>
        <taxon>Metazoa</taxon>
        <taxon>Ecdysozoa</taxon>
        <taxon>Arthropoda</taxon>
        <taxon>Chelicerata</taxon>
        <taxon>Arachnida</taxon>
        <taxon>Araneae</taxon>
        <taxon>Araneomorphae</taxon>
        <taxon>Entelegynae</taxon>
        <taxon>Araneoidea</taxon>
        <taxon>Nephilidae</taxon>
        <taxon>Nephila</taxon>
    </lineage>
</organism>
<evidence type="ECO:0000256" key="3">
    <source>
        <dbReference type="ARBA" id="ARBA00022722"/>
    </source>
</evidence>
<evidence type="ECO:0000256" key="2">
    <source>
        <dbReference type="ARBA" id="ARBA00022695"/>
    </source>
</evidence>
<dbReference type="EMBL" id="BMAW01076938">
    <property type="protein sequence ID" value="GFU03887.1"/>
    <property type="molecule type" value="Genomic_DNA"/>
</dbReference>
<dbReference type="GO" id="GO:0004519">
    <property type="term" value="F:endonuclease activity"/>
    <property type="evidence" value="ECO:0007669"/>
    <property type="project" value="UniProtKB-KW"/>
</dbReference>
<protein>
    <submittedName>
        <fullName evidence="8">Transposon Ty3-G Gag-Pol polyprotein</fullName>
    </submittedName>
</protein>
<dbReference type="InterPro" id="IPR050951">
    <property type="entry name" value="Retrovirus_Pol_polyprotein"/>
</dbReference>
<gene>
    <name evidence="8" type="primary">TY3B-G_703</name>
    <name evidence="8" type="ORF">NPIL_469111</name>
</gene>
<evidence type="ECO:0000313" key="9">
    <source>
        <dbReference type="Proteomes" id="UP000887013"/>
    </source>
</evidence>
<evidence type="ECO:0000256" key="5">
    <source>
        <dbReference type="ARBA" id="ARBA00022801"/>
    </source>
</evidence>
<dbReference type="Proteomes" id="UP000887013">
    <property type="component" value="Unassembled WGS sequence"/>
</dbReference>
<accession>A0A8X6UF49</accession>
<dbReference type="PANTHER" id="PTHR37984:SF5">
    <property type="entry name" value="PROTEIN NYNRIN-LIKE"/>
    <property type="match status" value="1"/>
</dbReference>
<dbReference type="SUPFAM" id="SSF56672">
    <property type="entry name" value="DNA/RNA polymerases"/>
    <property type="match status" value="1"/>
</dbReference>
<dbReference type="Pfam" id="PF17917">
    <property type="entry name" value="RT_RNaseH"/>
    <property type="match status" value="1"/>
</dbReference>
<evidence type="ECO:0000256" key="4">
    <source>
        <dbReference type="ARBA" id="ARBA00022759"/>
    </source>
</evidence>
<keyword evidence="4" id="KW-0255">Endonuclease</keyword>
<dbReference type="OrthoDB" id="422540at2759"/>
<feature type="domain" description="Reverse transcriptase RNase H-like" evidence="7">
    <location>
        <begin position="2"/>
        <end position="94"/>
    </location>
</feature>
<dbReference type="PANTHER" id="PTHR37984">
    <property type="entry name" value="PROTEIN CBG26694"/>
    <property type="match status" value="1"/>
</dbReference>
<keyword evidence="5" id="KW-0378">Hydrolase</keyword>
<proteinExistence type="predicted"/>
<comment type="caution">
    <text evidence="8">The sequence shown here is derived from an EMBL/GenBank/DDBJ whole genome shotgun (WGS) entry which is preliminary data.</text>
</comment>